<reference evidence="6 7" key="1">
    <citation type="submission" date="2021-06" db="EMBL/GenBank/DDBJ databases">
        <title>Rhodobacteraceae bacterium strain HSP-20.</title>
        <authorList>
            <person name="Chen W.-M."/>
        </authorList>
    </citation>
    <scope>NUCLEOTIDE SEQUENCE [LARGE SCALE GENOMIC DNA]</scope>
    <source>
        <strain evidence="6 7">HSP-20</strain>
    </source>
</reference>
<dbReference type="RefSeq" id="WP_161763685.1">
    <property type="nucleotide sequence ID" value="NZ_JAAATX020000013.1"/>
</dbReference>
<dbReference type="Gene3D" id="3.20.20.60">
    <property type="entry name" value="Phosphoenolpyruvate-binding domains"/>
    <property type="match status" value="1"/>
</dbReference>
<dbReference type="InterPro" id="IPR040442">
    <property type="entry name" value="Pyrv_kinase-like_dom_sf"/>
</dbReference>
<dbReference type="InterPro" id="IPR015813">
    <property type="entry name" value="Pyrv/PenolPyrv_kinase-like_dom"/>
</dbReference>
<dbReference type="EMBL" id="JAAATX020000013">
    <property type="protein sequence ID" value="MBU9699570.1"/>
    <property type="molecule type" value="Genomic_DNA"/>
</dbReference>
<keyword evidence="3" id="KW-0479">Metal-binding</keyword>
<keyword evidence="6" id="KW-0456">Lyase</keyword>
<dbReference type="InterPro" id="IPR005000">
    <property type="entry name" value="Aldolase/citrate-lyase_domain"/>
</dbReference>
<comment type="cofactor">
    <cofactor evidence="1">
        <name>Mg(2+)</name>
        <dbReference type="ChEBI" id="CHEBI:18420"/>
    </cofactor>
</comment>
<evidence type="ECO:0000256" key="3">
    <source>
        <dbReference type="ARBA" id="ARBA00022723"/>
    </source>
</evidence>
<dbReference type="PANTHER" id="PTHR32308:SF10">
    <property type="entry name" value="CITRATE LYASE SUBUNIT BETA"/>
    <property type="match status" value="1"/>
</dbReference>
<proteinExistence type="inferred from homology"/>
<evidence type="ECO:0000313" key="7">
    <source>
        <dbReference type="Proteomes" id="UP000731907"/>
    </source>
</evidence>
<dbReference type="Proteomes" id="UP000731907">
    <property type="component" value="Unassembled WGS sequence"/>
</dbReference>
<dbReference type="InterPro" id="IPR011206">
    <property type="entry name" value="Citrate_lyase_beta/mcl1/mcl2"/>
</dbReference>
<dbReference type="PANTHER" id="PTHR32308">
    <property type="entry name" value="LYASE BETA SUBUNIT, PUTATIVE (AFU_ORTHOLOGUE AFUA_4G13030)-RELATED"/>
    <property type="match status" value="1"/>
</dbReference>
<evidence type="ECO:0000256" key="2">
    <source>
        <dbReference type="ARBA" id="ARBA00005568"/>
    </source>
</evidence>
<dbReference type="Pfam" id="PF03328">
    <property type="entry name" value="HpcH_HpaI"/>
    <property type="match status" value="1"/>
</dbReference>
<protein>
    <submittedName>
        <fullName evidence="6">CoA ester lyase</fullName>
    </submittedName>
</protein>
<feature type="domain" description="HpcH/HpaI aldolase/citrate lyase" evidence="5">
    <location>
        <begin position="6"/>
        <end position="214"/>
    </location>
</feature>
<accession>A0ABS6JB25</accession>
<gene>
    <name evidence="6" type="ORF">GU927_017130</name>
</gene>
<evidence type="ECO:0000259" key="5">
    <source>
        <dbReference type="Pfam" id="PF03328"/>
    </source>
</evidence>
<dbReference type="PIRSF" id="PIRSF015582">
    <property type="entry name" value="Cit_lyase_B"/>
    <property type="match status" value="1"/>
</dbReference>
<evidence type="ECO:0000256" key="1">
    <source>
        <dbReference type="ARBA" id="ARBA00001946"/>
    </source>
</evidence>
<evidence type="ECO:0000313" key="6">
    <source>
        <dbReference type="EMBL" id="MBU9699570.1"/>
    </source>
</evidence>
<evidence type="ECO:0000256" key="4">
    <source>
        <dbReference type="ARBA" id="ARBA00022842"/>
    </source>
</evidence>
<dbReference type="SUPFAM" id="SSF51621">
    <property type="entry name" value="Phosphoenolpyruvate/pyruvate domain"/>
    <property type="match status" value="1"/>
</dbReference>
<name>A0ABS6JB25_9RHOB</name>
<sequence length="287" mass="30560">MTRPFRSVLYIPASKERALEKAREIAADAIIFDLEDAVAPDEKAQARVTLARFLSEVDYGPRYRIVRINGLDTVWGREDALAFAAHAGVDALLVPKVNAPADLDAVAALAAKVPLWAMMETAAGMLNAAAIAGHARLEGMVMGTNDLAKELGSRFRADRLPMQAGLGLCLLAARAHGRVIVDGVYNAFKDEDGLRAECAQGRDMGFDGKTLIHPAQVDICNAAFAPSEAEVELAKRQIEAFNAAQAQGQGVAVLDGRIVENLHVVTAQAVLAKAQAIRAQAQDIAAQ</sequence>
<comment type="caution">
    <text evidence="6">The sequence shown here is derived from an EMBL/GenBank/DDBJ whole genome shotgun (WGS) entry which is preliminary data.</text>
</comment>
<keyword evidence="7" id="KW-1185">Reference proteome</keyword>
<keyword evidence="4" id="KW-0460">Magnesium</keyword>
<organism evidence="6 7">
    <name type="scientific">Paragemmobacter amnigenus</name>
    <dbReference type="NCBI Taxonomy" id="2852097"/>
    <lineage>
        <taxon>Bacteria</taxon>
        <taxon>Pseudomonadati</taxon>
        <taxon>Pseudomonadota</taxon>
        <taxon>Alphaproteobacteria</taxon>
        <taxon>Rhodobacterales</taxon>
        <taxon>Paracoccaceae</taxon>
        <taxon>Paragemmobacter</taxon>
    </lineage>
</organism>
<comment type="similarity">
    <text evidence="2">Belongs to the HpcH/HpaI aldolase family.</text>
</comment>
<dbReference type="GO" id="GO:0016829">
    <property type="term" value="F:lyase activity"/>
    <property type="evidence" value="ECO:0007669"/>
    <property type="project" value="UniProtKB-KW"/>
</dbReference>